<organism evidence="1 2">
    <name type="scientific">Micromonospora polyrhachis</name>
    <dbReference type="NCBI Taxonomy" id="1282883"/>
    <lineage>
        <taxon>Bacteria</taxon>
        <taxon>Bacillati</taxon>
        <taxon>Actinomycetota</taxon>
        <taxon>Actinomycetes</taxon>
        <taxon>Micromonosporales</taxon>
        <taxon>Micromonosporaceae</taxon>
        <taxon>Micromonospora</taxon>
    </lineage>
</organism>
<dbReference type="EMBL" id="JACHJW010000001">
    <property type="protein sequence ID" value="MBB4957281.1"/>
    <property type="molecule type" value="Genomic_DNA"/>
</dbReference>
<evidence type="ECO:0000313" key="2">
    <source>
        <dbReference type="Proteomes" id="UP000578819"/>
    </source>
</evidence>
<dbReference type="SUPFAM" id="SSF51126">
    <property type="entry name" value="Pectin lyase-like"/>
    <property type="match status" value="1"/>
</dbReference>
<dbReference type="RefSeq" id="WP_246446318.1">
    <property type="nucleotide sequence ID" value="NZ_JACHJW010000001.1"/>
</dbReference>
<evidence type="ECO:0000313" key="1">
    <source>
        <dbReference type="EMBL" id="MBB4957281.1"/>
    </source>
</evidence>
<dbReference type="InterPro" id="IPR011050">
    <property type="entry name" value="Pectin_lyase_fold/virulence"/>
</dbReference>
<sequence length="389" mass="40253">MHTTLGSKVPSRRLASSLAAATLIAGGLGVALVGDVPPAHAARVNATCANTTADAGAIQGAINSSQAGDEIVIKGPCLINATIKLLDDRTYRGDSRGGAVLTQANGANLPAMLASDSWVDNVTWVSSNVRIEKLTLDGNRAANTGTVPLMLRTWNSRVYDVEIRNAPSDGIRVSSLSSNGTHLTGSTMVNSVVSDVFIENSGGAGFRVLDPDNQVTDWMLQRSWISTSGTSAVDLDNSAGWVVSDLHLYGVRRHAIDAKRCFATGIQNNYIEDFGLEGASGTTYFGIRCTVQGDVTNTILGNRVHQFAALPAAGNFVYLGVDGVNYGTGQVAVTGNAILGTGTGAGREIGLSYQKGNGPALRVTSTGNLVDKVGTTRSVGTGVTVTAGL</sequence>
<gene>
    <name evidence="1" type="ORF">FHR38_001014</name>
</gene>
<accession>A0A7W7SMQ3</accession>
<dbReference type="Proteomes" id="UP000578819">
    <property type="component" value="Unassembled WGS sequence"/>
</dbReference>
<comment type="caution">
    <text evidence="1">The sequence shown here is derived from an EMBL/GenBank/DDBJ whole genome shotgun (WGS) entry which is preliminary data.</text>
</comment>
<dbReference type="AlphaFoldDB" id="A0A7W7SMQ3"/>
<reference evidence="1 2" key="1">
    <citation type="submission" date="2020-08" db="EMBL/GenBank/DDBJ databases">
        <title>Sequencing the genomes of 1000 actinobacteria strains.</title>
        <authorList>
            <person name="Klenk H.-P."/>
        </authorList>
    </citation>
    <scope>NUCLEOTIDE SEQUENCE [LARGE SCALE GENOMIC DNA]</scope>
    <source>
        <strain evidence="1 2">DSM 45886</strain>
    </source>
</reference>
<name>A0A7W7SMQ3_9ACTN</name>
<dbReference type="Gene3D" id="2.160.20.10">
    <property type="entry name" value="Single-stranded right-handed beta-helix, Pectin lyase-like"/>
    <property type="match status" value="1"/>
</dbReference>
<keyword evidence="2" id="KW-1185">Reference proteome</keyword>
<proteinExistence type="predicted"/>
<evidence type="ECO:0008006" key="3">
    <source>
        <dbReference type="Google" id="ProtNLM"/>
    </source>
</evidence>
<protein>
    <recommendedName>
        <fullName evidence="3">Right handed beta helix region</fullName>
    </recommendedName>
</protein>
<dbReference type="InterPro" id="IPR012334">
    <property type="entry name" value="Pectin_lyas_fold"/>
</dbReference>